<keyword evidence="2" id="KW-0175">Coiled coil</keyword>
<evidence type="ECO:0000256" key="2">
    <source>
        <dbReference type="SAM" id="Coils"/>
    </source>
</evidence>
<evidence type="ECO:0000256" key="3">
    <source>
        <dbReference type="SAM" id="MobiDB-lite"/>
    </source>
</evidence>
<name>A0AAE0KZ46_9CHLO</name>
<feature type="domain" description="PLAT" evidence="4">
    <location>
        <begin position="335"/>
        <end position="475"/>
    </location>
</feature>
<reference evidence="5 6" key="1">
    <citation type="journal article" date="2015" name="Genome Biol. Evol.">
        <title>Comparative Genomics of a Bacterivorous Green Alga Reveals Evolutionary Causalities and Consequences of Phago-Mixotrophic Mode of Nutrition.</title>
        <authorList>
            <person name="Burns J.A."/>
            <person name="Paasch A."/>
            <person name="Narechania A."/>
            <person name="Kim E."/>
        </authorList>
    </citation>
    <scope>NUCLEOTIDE SEQUENCE [LARGE SCALE GENOMIC DNA]</scope>
    <source>
        <strain evidence="5 6">PLY_AMNH</strain>
    </source>
</reference>
<dbReference type="SUPFAM" id="SSF49723">
    <property type="entry name" value="Lipase/lipooxygenase domain (PLAT/LH2 domain)"/>
    <property type="match status" value="1"/>
</dbReference>
<evidence type="ECO:0000256" key="1">
    <source>
        <dbReference type="PROSITE-ProRule" id="PRU00152"/>
    </source>
</evidence>
<protein>
    <recommendedName>
        <fullName evidence="4">PLAT domain-containing protein</fullName>
    </recommendedName>
</protein>
<dbReference type="PANTHER" id="PTHR45615">
    <property type="entry name" value="MYOSIN HEAVY CHAIN, NON-MUSCLE"/>
    <property type="match status" value="1"/>
</dbReference>
<comment type="caution">
    <text evidence="5">The sequence shown here is derived from an EMBL/GenBank/DDBJ whole genome shotgun (WGS) entry which is preliminary data.</text>
</comment>
<gene>
    <name evidence="5" type="ORF">CYMTET_25250</name>
</gene>
<evidence type="ECO:0000313" key="5">
    <source>
        <dbReference type="EMBL" id="KAK3266101.1"/>
    </source>
</evidence>
<dbReference type="Gene3D" id="2.60.60.20">
    <property type="entry name" value="PLAT/LH2 domain"/>
    <property type="match status" value="1"/>
</dbReference>
<feature type="region of interest" description="Disordered" evidence="3">
    <location>
        <begin position="22"/>
        <end position="43"/>
    </location>
</feature>
<proteinExistence type="predicted"/>
<feature type="coiled-coil region" evidence="2">
    <location>
        <begin position="690"/>
        <end position="773"/>
    </location>
</feature>
<evidence type="ECO:0000259" key="4">
    <source>
        <dbReference type="PROSITE" id="PS50095"/>
    </source>
</evidence>
<sequence>MTLLGLSSLKDGRPKLPAYQLEQLDGDSGEASQAASEKEEESRRLERITGIEGFGQQGGYSFSITGSSVEADGVTEHATDGMLHFHREGKVTGNLHEVQVTGRWSNDEKASHVSFQLLWGDKTSPESFAYKYEGECERVATGTPTVFGLPLASPRGKQEDNAAEQNLLRTGEPLVLAGTWRNTDFICVYSPGANVSQTNRPAQGTPDAPPAEDSRESATEGAKTDGGHMSMLISRDKTARIAAENDAALDKAPESVSTLVPQTERGSFHFHLKPIKYKLCLKADHASEGLCAGRALATCAGHPPPENMSCGVASCAQFALGAAVAQRGGFAKGKQIYTVALYTSDLLGAASTAQVIIRLDGLNGCTPEIRLTAELWRSNNERMHARNQMDVFEIFEEDVAAGDWKRSGTPSLGDITAVHLALDQDSMLDPGAHYLAWNLDRVEVMDHATKHWFVFSAGCWLDNRRSDAARRLLESRNRDTATATHAENVEVLRKMREVRAENDGLSELLEKRSRIADLDAKLAVARAHSDDLQAEEQCLKEKDLALSTEMAELRRRQEESLAEKAKMEEALARLNTGNAGLQAELAEASQVAERLEQHSTAVEMDCDSRTEALAALRDEVTGLEAQHHTVETQRRTLQCEVEDILAQTRRLDLTLTTAKAVVQNQQRQVELNEQWASQMGELVAKQAARKGALKGQLEEEKAATKEVEAELAATRQQLEQLQADAEEATSRCQAADAHRGEVQRKQAEAQARLAQVEEEAARMMGLLAAMERDLEDRKHHQEQLKAHYAYLHKEVERLAGLSAPLEEVKAASTAEIMDVLALLKQMWALHHNAENLLHSIFQEAKQKLDCPGNVEKLVPAVLRAWAPIRELVEERKRLDEMETMITRTPTSASSRARTQGVMDALGLGEDYEYDVRYLGSPIPAPELPLRLEGAVIGIRSGFTCSHQEASDDARRPHSGVVSR</sequence>
<feature type="region of interest" description="Disordered" evidence="3">
    <location>
        <begin position="196"/>
        <end position="230"/>
    </location>
</feature>
<organism evidence="5 6">
    <name type="scientific">Cymbomonas tetramitiformis</name>
    <dbReference type="NCBI Taxonomy" id="36881"/>
    <lineage>
        <taxon>Eukaryota</taxon>
        <taxon>Viridiplantae</taxon>
        <taxon>Chlorophyta</taxon>
        <taxon>Pyramimonadophyceae</taxon>
        <taxon>Pyramimonadales</taxon>
        <taxon>Pyramimonadaceae</taxon>
        <taxon>Cymbomonas</taxon>
    </lineage>
</organism>
<accession>A0AAE0KZ46</accession>
<comment type="caution">
    <text evidence="1">Lacks conserved residue(s) required for the propagation of feature annotation.</text>
</comment>
<evidence type="ECO:0000313" key="6">
    <source>
        <dbReference type="Proteomes" id="UP001190700"/>
    </source>
</evidence>
<dbReference type="InterPro" id="IPR001024">
    <property type="entry name" value="PLAT/LH2_dom"/>
</dbReference>
<dbReference type="EMBL" id="LGRX02013434">
    <property type="protein sequence ID" value="KAK3266101.1"/>
    <property type="molecule type" value="Genomic_DNA"/>
</dbReference>
<dbReference type="PROSITE" id="PS50095">
    <property type="entry name" value="PLAT"/>
    <property type="match status" value="1"/>
</dbReference>
<dbReference type="Proteomes" id="UP001190700">
    <property type="component" value="Unassembled WGS sequence"/>
</dbReference>
<dbReference type="PANTHER" id="PTHR45615:SF80">
    <property type="entry name" value="GRIP DOMAIN-CONTAINING PROTEIN"/>
    <property type="match status" value="1"/>
</dbReference>
<feature type="coiled-coil region" evidence="2">
    <location>
        <begin position="515"/>
        <end position="633"/>
    </location>
</feature>
<feature type="compositionally biased region" description="Basic and acidic residues" evidence="3">
    <location>
        <begin position="212"/>
        <end position="226"/>
    </location>
</feature>
<keyword evidence="6" id="KW-1185">Reference proteome</keyword>
<dbReference type="AlphaFoldDB" id="A0AAE0KZ46"/>
<dbReference type="InterPro" id="IPR036392">
    <property type="entry name" value="PLAT/LH2_dom_sf"/>
</dbReference>